<evidence type="ECO:0000313" key="3">
    <source>
        <dbReference type="EMBL" id="CAF4258602.1"/>
    </source>
</evidence>
<feature type="compositionally biased region" description="Basic and acidic residues" evidence="1">
    <location>
        <begin position="41"/>
        <end position="50"/>
    </location>
</feature>
<feature type="compositionally biased region" description="Low complexity" evidence="1">
    <location>
        <begin position="1"/>
        <end position="27"/>
    </location>
</feature>
<accession>A0A820F4T8</accession>
<name>A0A820F4T8_9BILA</name>
<dbReference type="CDD" id="cd00072">
    <property type="entry name" value="GYF"/>
    <property type="match status" value="1"/>
</dbReference>
<dbReference type="SUPFAM" id="SSF55277">
    <property type="entry name" value="GYF domain"/>
    <property type="match status" value="1"/>
</dbReference>
<dbReference type="PANTHER" id="PTHR47471">
    <property type="entry name" value="GYF DOMAIN-CONTAINING PROTEIN"/>
    <property type="match status" value="1"/>
</dbReference>
<proteinExistence type="predicted"/>
<dbReference type="SMART" id="SM00444">
    <property type="entry name" value="GYF"/>
    <property type="match status" value="1"/>
</dbReference>
<dbReference type="AlphaFoldDB" id="A0A820F4T8"/>
<comment type="caution">
    <text evidence="3">The sequence shown here is derived from an EMBL/GenBank/DDBJ whole genome shotgun (WGS) entry which is preliminary data.</text>
</comment>
<dbReference type="Pfam" id="PF02213">
    <property type="entry name" value="GYF"/>
    <property type="match status" value="1"/>
</dbReference>
<evidence type="ECO:0000256" key="1">
    <source>
        <dbReference type="SAM" id="MobiDB-lite"/>
    </source>
</evidence>
<dbReference type="EMBL" id="CAJOAY010012928">
    <property type="protein sequence ID" value="CAF4258602.1"/>
    <property type="molecule type" value="Genomic_DNA"/>
</dbReference>
<evidence type="ECO:0000313" key="4">
    <source>
        <dbReference type="Proteomes" id="UP000663881"/>
    </source>
</evidence>
<evidence type="ECO:0000259" key="2">
    <source>
        <dbReference type="PROSITE" id="PS50829"/>
    </source>
</evidence>
<dbReference type="InterPro" id="IPR035445">
    <property type="entry name" value="GYF-like_dom_sf"/>
</dbReference>
<reference evidence="3" key="1">
    <citation type="submission" date="2021-02" db="EMBL/GenBank/DDBJ databases">
        <authorList>
            <person name="Nowell W R."/>
        </authorList>
    </citation>
    <scope>NUCLEOTIDE SEQUENCE</scope>
</reference>
<feature type="region of interest" description="Disordered" evidence="1">
    <location>
        <begin position="1"/>
        <end position="78"/>
    </location>
</feature>
<dbReference type="InterPro" id="IPR003169">
    <property type="entry name" value="GYF"/>
</dbReference>
<feature type="domain" description="GYF" evidence="2">
    <location>
        <begin position="139"/>
        <end position="194"/>
    </location>
</feature>
<dbReference type="Gene3D" id="3.30.1490.40">
    <property type="match status" value="1"/>
</dbReference>
<dbReference type="Proteomes" id="UP000663881">
    <property type="component" value="Unassembled WGS sequence"/>
</dbReference>
<dbReference type="PANTHER" id="PTHR47471:SF1">
    <property type="entry name" value="PROTEIN ESSENTIAL FOR POTEXVIRUS ACCUMULATION 1"/>
    <property type="match status" value="1"/>
</dbReference>
<sequence length="261" mass="29458">TFRGPSSSSSTQQNNSNEEQKQQIQSSTDEISSRKKVVSSKQHEDNKLDKSTPPQADTAVINIPTKSETKLPEPTPPVQHTISTWDDEFEPSDVAKTVVESTLAEDHDYSPPMASHPTPPAIPIIPQQQRIQPPVVIDDKQWYYKDPQNTVQGPFSSADMERWFAAGYFTILLPVKRMGETQFSTIQQLTKELGRLPFRTDVPSLPPPVQQQQTIVPEPQKFNPMTYVAPSTAANTYIDDYILQQQQQQSRQNVPHSMLFN</sequence>
<protein>
    <recommendedName>
        <fullName evidence="2">GYF domain-containing protein</fullName>
    </recommendedName>
</protein>
<gene>
    <name evidence="3" type="ORF">OKA104_LOCUS43999</name>
</gene>
<dbReference type="PROSITE" id="PS50829">
    <property type="entry name" value="GYF"/>
    <property type="match status" value="1"/>
</dbReference>
<feature type="non-terminal residue" evidence="3">
    <location>
        <position position="261"/>
    </location>
</feature>
<organism evidence="3 4">
    <name type="scientific">Adineta steineri</name>
    <dbReference type="NCBI Taxonomy" id="433720"/>
    <lineage>
        <taxon>Eukaryota</taxon>
        <taxon>Metazoa</taxon>
        <taxon>Spiralia</taxon>
        <taxon>Gnathifera</taxon>
        <taxon>Rotifera</taxon>
        <taxon>Eurotatoria</taxon>
        <taxon>Bdelloidea</taxon>
        <taxon>Adinetida</taxon>
        <taxon>Adinetidae</taxon>
        <taxon>Adineta</taxon>
    </lineage>
</organism>
<feature type="non-terminal residue" evidence="3">
    <location>
        <position position="1"/>
    </location>
</feature>